<feature type="compositionally biased region" description="Polar residues" evidence="1">
    <location>
        <begin position="235"/>
        <end position="257"/>
    </location>
</feature>
<dbReference type="GO" id="GO:0045944">
    <property type="term" value="P:positive regulation of transcription by RNA polymerase II"/>
    <property type="evidence" value="ECO:0007669"/>
    <property type="project" value="TreeGrafter"/>
</dbReference>
<evidence type="ECO:0000313" key="4">
    <source>
        <dbReference type="Proteomes" id="UP001279410"/>
    </source>
</evidence>
<protein>
    <submittedName>
        <fullName evidence="3">CREB-regulated transcription coactivator 1b isoform X1</fullName>
    </submittedName>
</protein>
<dbReference type="PANTHER" id="PTHR13589">
    <property type="entry name" value="CREB-REGULATED TRANSCRIPTION COACTIVATOR"/>
    <property type="match status" value="1"/>
</dbReference>
<feature type="compositionally biased region" description="Polar residues" evidence="1">
    <location>
        <begin position="1"/>
        <end position="10"/>
    </location>
</feature>
<dbReference type="InterPro" id="IPR024786">
    <property type="entry name" value="TORC"/>
</dbReference>
<proteinExistence type="predicted"/>
<name>A0AAD3NKR2_LATJO</name>
<dbReference type="InterPro" id="IPR024785">
    <property type="entry name" value="TORC_C"/>
</dbReference>
<evidence type="ECO:0000313" key="3">
    <source>
        <dbReference type="EMBL" id="GLD74243.1"/>
    </source>
</evidence>
<dbReference type="GO" id="GO:0008140">
    <property type="term" value="F:cAMP response element binding protein binding"/>
    <property type="evidence" value="ECO:0007669"/>
    <property type="project" value="TreeGrafter"/>
</dbReference>
<reference evidence="3" key="1">
    <citation type="submission" date="2022-08" db="EMBL/GenBank/DDBJ databases">
        <title>Genome sequencing of akame (Lates japonicus).</title>
        <authorList>
            <person name="Hashiguchi Y."/>
            <person name="Takahashi H."/>
        </authorList>
    </citation>
    <scope>NUCLEOTIDE SEQUENCE</scope>
    <source>
        <strain evidence="3">Kochi</strain>
    </source>
</reference>
<evidence type="ECO:0000256" key="1">
    <source>
        <dbReference type="SAM" id="MobiDB-lite"/>
    </source>
</evidence>
<comment type="caution">
    <text evidence="3">The sequence shown here is derived from an EMBL/GenBank/DDBJ whole genome shotgun (WGS) entry which is preliminary data.</text>
</comment>
<feature type="compositionally biased region" description="Basic and acidic residues" evidence="1">
    <location>
        <begin position="11"/>
        <end position="31"/>
    </location>
</feature>
<feature type="region of interest" description="Disordered" evidence="1">
    <location>
        <begin position="1"/>
        <end position="33"/>
    </location>
</feature>
<feature type="region of interest" description="Disordered" evidence="1">
    <location>
        <begin position="102"/>
        <end position="123"/>
    </location>
</feature>
<feature type="domain" description="Transducer of regulated CREB activity C-terminal" evidence="2">
    <location>
        <begin position="517"/>
        <end position="592"/>
    </location>
</feature>
<dbReference type="GO" id="GO:0005634">
    <property type="term" value="C:nucleus"/>
    <property type="evidence" value="ECO:0007669"/>
    <property type="project" value="InterPro"/>
</dbReference>
<feature type="region of interest" description="Disordered" evidence="1">
    <location>
        <begin position="235"/>
        <end position="271"/>
    </location>
</feature>
<dbReference type="AlphaFoldDB" id="A0AAD3NKR2"/>
<keyword evidence="4" id="KW-1185">Reference proteome</keyword>
<dbReference type="GO" id="GO:0005737">
    <property type="term" value="C:cytoplasm"/>
    <property type="evidence" value="ECO:0007669"/>
    <property type="project" value="InterPro"/>
</dbReference>
<dbReference type="Pfam" id="PF12886">
    <property type="entry name" value="TORC_C"/>
    <property type="match status" value="1"/>
</dbReference>
<organism evidence="3 4">
    <name type="scientific">Lates japonicus</name>
    <name type="common">Japanese lates</name>
    <dbReference type="NCBI Taxonomy" id="270547"/>
    <lineage>
        <taxon>Eukaryota</taxon>
        <taxon>Metazoa</taxon>
        <taxon>Chordata</taxon>
        <taxon>Craniata</taxon>
        <taxon>Vertebrata</taxon>
        <taxon>Euteleostomi</taxon>
        <taxon>Actinopterygii</taxon>
        <taxon>Neopterygii</taxon>
        <taxon>Teleostei</taxon>
        <taxon>Neoteleostei</taxon>
        <taxon>Acanthomorphata</taxon>
        <taxon>Carangaria</taxon>
        <taxon>Carangaria incertae sedis</taxon>
        <taxon>Centropomidae</taxon>
        <taxon>Lates</taxon>
    </lineage>
</organism>
<evidence type="ECO:0000259" key="2">
    <source>
        <dbReference type="Pfam" id="PF12886"/>
    </source>
</evidence>
<dbReference type="PANTHER" id="PTHR13589:SF14">
    <property type="entry name" value="CREB-REGULATED TRANSCRIPTION COACTIVATOR 1"/>
    <property type="match status" value="1"/>
</dbReference>
<dbReference type="EMBL" id="BRZM01002090">
    <property type="protein sequence ID" value="GLD74243.1"/>
    <property type="molecule type" value="Genomic_DNA"/>
</dbReference>
<dbReference type="Proteomes" id="UP001279410">
    <property type="component" value="Unassembled WGS sequence"/>
</dbReference>
<feature type="compositionally biased region" description="Low complexity" evidence="1">
    <location>
        <begin position="259"/>
        <end position="271"/>
    </location>
</feature>
<feature type="region of interest" description="Disordered" evidence="1">
    <location>
        <begin position="409"/>
        <end position="430"/>
    </location>
</feature>
<sequence length="592" mass="64856">MTPSGGQASDNRCKERRAVPRRPKYMEESPGHHGLGVVHSLAIPLHQLVGRPESHRLLQNQEAHRARIHFSSKTKTGNNHQRNDLADSVPYAHHIIVVTLHKQPQTGPRGTTRRSARPTRPTYPVSHQKYLHLHLHDSVHRIPPFTAAHVKLIRDLAYRPVTPSAQFLSRCRWRGFAAQSRQSSFIDRLIPRAGESPTGGIALPHYCSNTHVWGDDAAIKFSSSRDADIRLAVSRQNTSASKRSAASTLKWPQSPQVISPPSETPAQPTPTPAVVWPHRGGAATVPHSEPSKTSWIPAAGVCRRPQNVEPTEFGSSRQQPSRLFRFAISWLVAPHDSFNQLTGPGSGSVAQRPAEAAAGPGCEVQLITLPTCLTVQPPPLPAALLTARPRQQHWGLKKPRSLLRERYRNQTGSPATQSPTSPVSNQGFSPGCSTQHIPVVGSIFGDSFYDQQLASRQTNALSHQLEQFNMIENPISSTSLYNQCSTLNYTQAAMMGLTGSSLQDSQQLGYSSHGNIPNIILTVTGESPPSLSKELTNSLAGVGDVSFDTDSQFPLDELKIDPLTLDGLHMLNDPDMVLTDPATEDTFRMDRL</sequence>
<accession>A0AAD3NKR2</accession>
<gene>
    <name evidence="3" type="ORF">AKAME5_002557100</name>
</gene>